<dbReference type="InterPro" id="IPR050411">
    <property type="entry name" value="AlphaKG_dependent_hydroxylases"/>
</dbReference>
<evidence type="ECO:0000313" key="4">
    <source>
        <dbReference type="EMBL" id="KAL1407875.1"/>
    </source>
</evidence>
<evidence type="ECO:0000256" key="2">
    <source>
        <dbReference type="ARBA" id="ARBA00023194"/>
    </source>
</evidence>
<accession>A0ABR3PZJ8</accession>
<keyword evidence="1" id="KW-0560">Oxidoreductase</keyword>
<dbReference type="PANTHER" id="PTHR10696:SF56">
    <property type="entry name" value="TAUD_TFDA-LIKE DOMAIN-CONTAINING PROTEIN"/>
    <property type="match status" value="1"/>
</dbReference>
<reference evidence="4 5" key="1">
    <citation type="submission" date="2023-08" db="EMBL/GenBank/DDBJ databases">
        <title>Annotated Genome Sequence of Vanrija albida AlHP1.</title>
        <authorList>
            <person name="Herzog R."/>
        </authorList>
    </citation>
    <scope>NUCLEOTIDE SEQUENCE [LARGE SCALE GENOMIC DNA]</scope>
    <source>
        <strain evidence="4 5">AlHP1</strain>
    </source>
</reference>
<feature type="domain" description="TauD/TfdA-like" evidence="3">
    <location>
        <begin position="84"/>
        <end position="343"/>
    </location>
</feature>
<dbReference type="Proteomes" id="UP001565368">
    <property type="component" value="Unassembled WGS sequence"/>
</dbReference>
<proteinExistence type="predicted"/>
<evidence type="ECO:0000256" key="1">
    <source>
        <dbReference type="ARBA" id="ARBA00023002"/>
    </source>
</evidence>
<dbReference type="RefSeq" id="XP_069207819.1">
    <property type="nucleotide sequence ID" value="XM_069355748.1"/>
</dbReference>
<dbReference type="PANTHER" id="PTHR10696">
    <property type="entry name" value="GAMMA-BUTYROBETAINE HYDROXYLASE-RELATED"/>
    <property type="match status" value="1"/>
</dbReference>
<organism evidence="4 5">
    <name type="scientific">Vanrija albida</name>
    <dbReference type="NCBI Taxonomy" id="181172"/>
    <lineage>
        <taxon>Eukaryota</taxon>
        <taxon>Fungi</taxon>
        <taxon>Dikarya</taxon>
        <taxon>Basidiomycota</taxon>
        <taxon>Agaricomycotina</taxon>
        <taxon>Tremellomycetes</taxon>
        <taxon>Trichosporonales</taxon>
        <taxon>Trichosporonaceae</taxon>
        <taxon>Vanrija</taxon>
    </lineage>
</organism>
<gene>
    <name evidence="4" type="ORF">Q8F55_007311</name>
</gene>
<dbReference type="SUPFAM" id="SSF51197">
    <property type="entry name" value="Clavaminate synthase-like"/>
    <property type="match status" value="1"/>
</dbReference>
<dbReference type="InterPro" id="IPR003819">
    <property type="entry name" value="TauD/TfdA-like"/>
</dbReference>
<keyword evidence="5" id="KW-1185">Reference proteome</keyword>
<name>A0ABR3PZJ8_9TREE</name>
<dbReference type="EMBL" id="JBBXJM010000005">
    <property type="protein sequence ID" value="KAL1407875.1"/>
    <property type="molecule type" value="Genomic_DNA"/>
</dbReference>
<keyword evidence="2" id="KW-0045">Antibiotic biosynthesis</keyword>
<evidence type="ECO:0000259" key="3">
    <source>
        <dbReference type="Pfam" id="PF02668"/>
    </source>
</evidence>
<evidence type="ECO:0000313" key="5">
    <source>
        <dbReference type="Proteomes" id="UP001565368"/>
    </source>
</evidence>
<dbReference type="Gene3D" id="3.60.130.10">
    <property type="entry name" value="Clavaminate synthase-like"/>
    <property type="match status" value="1"/>
</dbReference>
<sequence>MAPIATPVAVDTPTPAPWKPAVQGLTSGQHEPVFSLLEPYENFPKKIEGPTVWTREELTENPSVWKHQWTDELITEVEDAYTAFEATGKPITAITKVHAFLREIRASLIDGRGVALLQGLPVDRWSVQKSAAIYIGIGTVFGYTLSQNGKGHVLGHVKDLGNDPTQIHKVRIYSTAARQFFHADAGDIVGLLCLHRAKEGGESDIVSAHNLWNTIQAERPDIAKVLATPNWYFDRKGEQSEGQNGWVKKAVFYYYDGHVTSHYDPYFVKSTGRYVEAGLIPALSEVQKEAIQVLEDTAQRLALHMILQVGDIQLLADTHVFHARTAFVDYAPPAPRRHLLRLWLSTPVAEGGWKRPFPDSDYIKRGGIQVNSQVETYPLDGE</sequence>
<dbReference type="GeneID" id="95988354"/>
<dbReference type="InterPro" id="IPR042098">
    <property type="entry name" value="TauD-like_sf"/>
</dbReference>
<protein>
    <recommendedName>
        <fullName evidence="3">TauD/TfdA-like domain-containing protein</fullName>
    </recommendedName>
</protein>
<comment type="caution">
    <text evidence="4">The sequence shown here is derived from an EMBL/GenBank/DDBJ whole genome shotgun (WGS) entry which is preliminary data.</text>
</comment>
<dbReference type="Pfam" id="PF02668">
    <property type="entry name" value="TauD"/>
    <property type="match status" value="1"/>
</dbReference>